<dbReference type="InterPro" id="IPR036663">
    <property type="entry name" value="Fumarylacetoacetase_C_sf"/>
</dbReference>
<dbReference type="Gene3D" id="3.90.850.10">
    <property type="entry name" value="Fumarylacetoacetase-like, C-terminal domain"/>
    <property type="match status" value="1"/>
</dbReference>
<comment type="caution">
    <text evidence="1">The sequence shown here is derived from an EMBL/GenBank/DDBJ whole genome shotgun (WGS) entry which is preliminary data.</text>
</comment>
<reference evidence="1 2" key="1">
    <citation type="submission" date="2015-03" db="EMBL/GenBank/DDBJ databases">
        <title>Genome sequence of Variovorax paradoxus TBEA6.</title>
        <authorList>
            <person name="Poehlein A."/>
            <person name="Schuldes J."/>
            <person name="Wuebbeler J.H."/>
            <person name="Hiessl S."/>
            <person name="Steinbuechel A."/>
            <person name="Daniel R."/>
        </authorList>
    </citation>
    <scope>NUCLEOTIDE SEQUENCE [LARGE SCALE GENOMIC DNA]</scope>
    <source>
        <strain evidence="1 2">TBEA6</strain>
    </source>
</reference>
<dbReference type="PANTHER" id="PTHR30143:SF0">
    <property type="entry name" value="2-KETO-4-PENTENOATE HYDRATASE"/>
    <property type="match status" value="1"/>
</dbReference>
<proteinExistence type="predicted"/>
<gene>
    <name evidence="1" type="primary">mhpD2</name>
    <name evidence="1" type="ORF">VPARA_60700</name>
</gene>
<dbReference type="AlphaFoldDB" id="A0A0H2LR70"/>
<dbReference type="PATRIC" id="fig|34073.19.peg.6236"/>
<dbReference type="SUPFAM" id="SSF56529">
    <property type="entry name" value="FAH"/>
    <property type="match status" value="1"/>
</dbReference>
<name>A0A0H2LR70_VARPD</name>
<evidence type="ECO:0000313" key="2">
    <source>
        <dbReference type="Proteomes" id="UP000035170"/>
    </source>
</evidence>
<dbReference type="RefSeq" id="WP_080966715.1">
    <property type="nucleotide sequence ID" value="NZ_JZWI01000044.1"/>
</dbReference>
<accession>A0A0H2LR70</accession>
<protein>
    <submittedName>
        <fullName evidence="1">2-keto-4-pentenoate hydratase</fullName>
        <ecNumber evidence="1">4.2.1.80</ecNumber>
    </submittedName>
</protein>
<dbReference type="GO" id="GO:0005737">
    <property type="term" value="C:cytoplasm"/>
    <property type="evidence" value="ECO:0007669"/>
    <property type="project" value="TreeGrafter"/>
</dbReference>
<sequence>MARSQALVRAGELLWNARQQGMVIESLPQDLRPLTRVEGYQIQSTIEARSSDPLFGWKVAATSLAGQQHINVTGPIAGRLLRECAHPSGSQLSLARNRMAVAEPEFAFRMGQDLLPKRQAYSAAEVLAATASLHPAIEVPDSRFADFTKAGEAQIIADNACAHEFVLGAPAPQSWRTTDLSVHRVNAQVSGLTRSYSRDGSGAAVLGNPLDALVWLVNELSSLGITLHCDQVVTTGACTVPLEVKAGDQVVACFGEFGAVSASFGA</sequence>
<dbReference type="EC" id="4.2.1.80" evidence="1"/>
<dbReference type="Proteomes" id="UP000035170">
    <property type="component" value="Unassembled WGS sequence"/>
</dbReference>
<dbReference type="EMBL" id="JZWI01000044">
    <property type="protein sequence ID" value="KLN52803.1"/>
    <property type="molecule type" value="Genomic_DNA"/>
</dbReference>
<keyword evidence="1" id="KW-0456">Lyase</keyword>
<dbReference type="GO" id="GO:0008684">
    <property type="term" value="F:2-oxopent-4-enoate hydratase activity"/>
    <property type="evidence" value="ECO:0007669"/>
    <property type="project" value="UniProtKB-EC"/>
</dbReference>
<evidence type="ECO:0000313" key="1">
    <source>
        <dbReference type="EMBL" id="KLN52803.1"/>
    </source>
</evidence>
<dbReference type="InterPro" id="IPR050772">
    <property type="entry name" value="Hydratase-Decarb/MhpD_sf"/>
</dbReference>
<dbReference type="PANTHER" id="PTHR30143">
    <property type="entry name" value="ACID HYDRATASE"/>
    <property type="match status" value="1"/>
</dbReference>
<organism evidence="1 2">
    <name type="scientific">Variovorax paradoxus</name>
    <dbReference type="NCBI Taxonomy" id="34073"/>
    <lineage>
        <taxon>Bacteria</taxon>
        <taxon>Pseudomonadati</taxon>
        <taxon>Pseudomonadota</taxon>
        <taxon>Betaproteobacteria</taxon>
        <taxon>Burkholderiales</taxon>
        <taxon>Comamonadaceae</taxon>
        <taxon>Variovorax</taxon>
    </lineage>
</organism>
<keyword evidence="2" id="KW-1185">Reference proteome</keyword>